<feature type="transmembrane region" description="Helical" evidence="1">
    <location>
        <begin position="78"/>
        <end position="102"/>
    </location>
</feature>
<feature type="transmembrane region" description="Helical" evidence="1">
    <location>
        <begin position="182"/>
        <end position="199"/>
    </location>
</feature>
<keyword evidence="1" id="KW-0812">Transmembrane</keyword>
<evidence type="ECO:0000313" key="3">
    <source>
        <dbReference type="Proteomes" id="UP000295063"/>
    </source>
</evidence>
<dbReference type="RefSeq" id="WP_132075865.1">
    <property type="nucleotide sequence ID" value="NZ_SLUI01000002.1"/>
</dbReference>
<accession>A0A4R1Q2F3</accession>
<keyword evidence="1" id="KW-0472">Membrane</keyword>
<feature type="transmembrane region" description="Helical" evidence="1">
    <location>
        <begin position="38"/>
        <end position="58"/>
    </location>
</feature>
<dbReference type="Pfam" id="PF10086">
    <property type="entry name" value="YhfC"/>
    <property type="match status" value="1"/>
</dbReference>
<dbReference type="EMBL" id="SLUI01000002">
    <property type="protein sequence ID" value="TCL39399.1"/>
    <property type="molecule type" value="Genomic_DNA"/>
</dbReference>
<feature type="transmembrane region" description="Helical" evidence="1">
    <location>
        <begin position="230"/>
        <end position="249"/>
    </location>
</feature>
<dbReference type="Proteomes" id="UP000295063">
    <property type="component" value="Unassembled WGS sequence"/>
</dbReference>
<protein>
    <submittedName>
        <fullName evidence="2">Putative membrane protein YhfC</fullName>
    </submittedName>
</protein>
<evidence type="ECO:0000256" key="1">
    <source>
        <dbReference type="SAM" id="Phobius"/>
    </source>
</evidence>
<dbReference type="PIRSF" id="PIRSF033101">
    <property type="entry name" value="UCP033101"/>
    <property type="match status" value="1"/>
</dbReference>
<sequence>MVSTFSIAAMVAAATLSILLPIILFFYYRRKEQLSLKVAFAGMATFIIFAMILERILHTYLLTINPTTQQWLSGTAAYVLYGSLAAGLFEEGGRFLVFRFLLKSRRSWSDGLAFGLGHGGIEAILLGGTTTIQNIIFALSLNAGTLEQSLAGTVPPEIIAGIKATLLTTSPFLFLVSGVERMMALIMQISLSLLVLYGVRTERIRYLFWAIGLHALFDIPAGLFQKQVLGLMSTEAILAVFAILLLLLLRKGKHYFTDEAEKIH</sequence>
<reference evidence="2 3" key="1">
    <citation type="submission" date="2019-03" db="EMBL/GenBank/DDBJ databases">
        <title>Genomic Encyclopedia of Type Strains, Phase IV (KMG-IV): sequencing the most valuable type-strain genomes for metagenomic binning, comparative biology and taxonomic classification.</title>
        <authorList>
            <person name="Goeker M."/>
        </authorList>
    </citation>
    <scope>NUCLEOTIDE SEQUENCE [LARGE SCALE GENOMIC DNA]</scope>
    <source>
        <strain evidence="2 3">DSM 15969</strain>
    </source>
</reference>
<comment type="caution">
    <text evidence="2">The sequence shown here is derived from an EMBL/GenBank/DDBJ whole genome shotgun (WGS) entry which is preliminary data.</text>
</comment>
<keyword evidence="1" id="KW-1133">Transmembrane helix</keyword>
<dbReference type="AlphaFoldDB" id="A0A4R1Q2F3"/>
<gene>
    <name evidence="2" type="ORF">EV210_102315</name>
</gene>
<name>A0A4R1Q2F3_9FIRM</name>
<proteinExistence type="predicted"/>
<keyword evidence="3" id="KW-1185">Reference proteome</keyword>
<feature type="transmembrane region" description="Helical" evidence="1">
    <location>
        <begin position="206"/>
        <end position="224"/>
    </location>
</feature>
<dbReference type="InterPro" id="IPR011397">
    <property type="entry name" value="YhfC"/>
</dbReference>
<organism evidence="2 3">
    <name type="scientific">Anaerospora hongkongensis</name>
    <dbReference type="NCBI Taxonomy" id="244830"/>
    <lineage>
        <taxon>Bacteria</taxon>
        <taxon>Bacillati</taxon>
        <taxon>Bacillota</taxon>
        <taxon>Negativicutes</taxon>
        <taxon>Selenomonadales</taxon>
        <taxon>Sporomusaceae</taxon>
        <taxon>Anaerospora</taxon>
    </lineage>
</organism>
<evidence type="ECO:0000313" key="2">
    <source>
        <dbReference type="EMBL" id="TCL39399.1"/>
    </source>
</evidence>
<feature type="transmembrane region" description="Helical" evidence="1">
    <location>
        <begin position="6"/>
        <end position="26"/>
    </location>
</feature>
<dbReference type="OrthoDB" id="9807167at2"/>